<evidence type="ECO:0000313" key="2">
    <source>
        <dbReference type="EMBL" id="KAF4672402.1"/>
    </source>
</evidence>
<feature type="region of interest" description="Disordered" evidence="1">
    <location>
        <begin position="1"/>
        <end position="69"/>
    </location>
</feature>
<evidence type="ECO:0000256" key="1">
    <source>
        <dbReference type="SAM" id="MobiDB-lite"/>
    </source>
</evidence>
<accession>A0A7J6MLC3</accession>
<feature type="compositionally biased region" description="Basic residues" evidence="1">
    <location>
        <begin position="17"/>
        <end position="28"/>
    </location>
</feature>
<proteinExistence type="predicted"/>
<comment type="caution">
    <text evidence="2">The sequence shown here is derived from an EMBL/GenBank/DDBJ whole genome shotgun (WGS) entry which is preliminary data.</text>
</comment>
<dbReference type="EMBL" id="JABANN010000078">
    <property type="protein sequence ID" value="KAF4672402.1"/>
    <property type="molecule type" value="Genomic_DNA"/>
</dbReference>
<feature type="compositionally biased region" description="Basic and acidic residues" evidence="1">
    <location>
        <begin position="29"/>
        <end position="39"/>
    </location>
</feature>
<reference evidence="2 3" key="1">
    <citation type="submission" date="2020-04" db="EMBL/GenBank/DDBJ databases">
        <title>Perkinsus olseni comparative genomics.</title>
        <authorList>
            <person name="Bogema D.R."/>
        </authorList>
    </citation>
    <scope>NUCLEOTIDE SEQUENCE [LARGE SCALE GENOMIC DNA]</scope>
    <source>
        <strain evidence="2">ATCC PRA-31</strain>
    </source>
</reference>
<dbReference type="Proteomes" id="UP000572268">
    <property type="component" value="Unassembled WGS sequence"/>
</dbReference>
<feature type="compositionally biased region" description="Low complexity" evidence="1">
    <location>
        <begin position="57"/>
        <end position="69"/>
    </location>
</feature>
<name>A0A7J6MLC3_PEROL</name>
<feature type="region of interest" description="Disordered" evidence="1">
    <location>
        <begin position="411"/>
        <end position="450"/>
    </location>
</feature>
<evidence type="ECO:0000313" key="3">
    <source>
        <dbReference type="Proteomes" id="UP000572268"/>
    </source>
</evidence>
<feature type="region of interest" description="Disordered" evidence="1">
    <location>
        <begin position="287"/>
        <end position="313"/>
    </location>
</feature>
<feature type="region of interest" description="Disordered" evidence="1">
    <location>
        <begin position="171"/>
        <end position="267"/>
    </location>
</feature>
<protein>
    <submittedName>
        <fullName evidence="2">Uncharacterized protein</fullName>
    </submittedName>
</protein>
<feature type="compositionally biased region" description="Basic residues" evidence="1">
    <location>
        <begin position="40"/>
        <end position="54"/>
    </location>
</feature>
<dbReference type="AlphaFoldDB" id="A0A7J6MLC3"/>
<gene>
    <name evidence="2" type="ORF">FOL46_009030</name>
</gene>
<organism evidence="2 3">
    <name type="scientific">Perkinsus olseni</name>
    <name type="common">Perkinsus atlanticus</name>
    <dbReference type="NCBI Taxonomy" id="32597"/>
    <lineage>
        <taxon>Eukaryota</taxon>
        <taxon>Sar</taxon>
        <taxon>Alveolata</taxon>
        <taxon>Perkinsozoa</taxon>
        <taxon>Perkinsea</taxon>
        <taxon>Perkinsida</taxon>
        <taxon>Perkinsidae</taxon>
        <taxon>Perkinsus</taxon>
    </lineage>
</organism>
<sequence>MGHRSSDSEGSEDDRSRRRKHDHKHRRRDRVEARRDVKKERSRKKHRRHHHKRDSRSPSVSSRSSSSERAYYDEDRAVSLIRDCILHDPRSSDELLGLFTSLHEGGKINISQVPTEGTFDRDFNPRKKLRHLLRVFGLREGTGSEWFAPTDLKFNLKRHFKKCAKQAQALAEEKQQSREVEEESSAIQEEIRSERPPEATGPLGPQLPWSREQQAVLAEKSAASMDQEGEVGPLPEGEERAPRKMPGPTVPSSSSSSDSKRASWMTDCPEGMKDIWASKEELKAKAEKAAKRQKSAKEVAEEEEARREVEKYSQAKYGGKSLVEIYSEGHFDKKEQVSQLRKLRSMGQEAVGANTLAADVKLIIAVVDDGEGSGKVDLWGKNAAAQRREEALRQKRLEGDGDDGRASSGMFNAATAGMPGRSEGTVTASGRKMFDPTTDLQGSKFGRGKDDLARMIEGNKAMKSRFHTGAFHTSFS</sequence>